<dbReference type="CDD" id="cd13856">
    <property type="entry name" value="CuRO_1_Tv-LCC_like"/>
    <property type="match status" value="1"/>
</dbReference>
<organism evidence="13 14">
    <name type="scientific">Bondarzewia mesenterica</name>
    <dbReference type="NCBI Taxonomy" id="1095465"/>
    <lineage>
        <taxon>Eukaryota</taxon>
        <taxon>Fungi</taxon>
        <taxon>Dikarya</taxon>
        <taxon>Basidiomycota</taxon>
        <taxon>Agaricomycotina</taxon>
        <taxon>Agaricomycetes</taxon>
        <taxon>Russulales</taxon>
        <taxon>Bondarzewiaceae</taxon>
        <taxon>Bondarzewia</taxon>
    </lineage>
</organism>
<dbReference type="FunFam" id="2.60.40.420:FF:000125">
    <property type="entry name" value="Laccase 2"/>
    <property type="match status" value="1"/>
</dbReference>
<keyword evidence="5" id="KW-0186">Copper</keyword>
<evidence type="ECO:0000256" key="9">
    <source>
        <dbReference type="SAM" id="Phobius"/>
    </source>
</evidence>
<feature type="domain" description="Plastocyanin-like" evidence="12">
    <location>
        <begin position="102"/>
        <end position="221"/>
    </location>
</feature>
<evidence type="ECO:0000256" key="5">
    <source>
        <dbReference type="ARBA" id="ARBA00023008"/>
    </source>
</evidence>
<keyword evidence="9" id="KW-1133">Transmembrane helix</keyword>
<comment type="caution">
    <text evidence="13">The sequence shown here is derived from an EMBL/GenBank/DDBJ whole genome shotgun (WGS) entry which is preliminary data.</text>
</comment>
<feature type="domain" description="Plastocyanin-like" evidence="11">
    <location>
        <begin position="438"/>
        <end position="558"/>
    </location>
</feature>
<feature type="domain" description="Plastocyanin-like" evidence="10">
    <location>
        <begin position="233"/>
        <end position="374"/>
    </location>
</feature>
<dbReference type="Pfam" id="PF07732">
    <property type="entry name" value="Cu-oxidase_3"/>
    <property type="match status" value="1"/>
</dbReference>
<sequence>MHLVLDLPMRPVRLAPSKFGTLRIFVPLEVLTNVNSRPYSLFILKLFLHVSVFTQFLVPFVLSIAFVDSDFSEAMMLTIAIPLVLAIKALASIGPITDLHITNTVLSPDGFSRDTVVAESVFPGPVIVGNKGDNFQVNVIDELTDGSMLKSTSIHWHGLFQHGTNYDDGVAFVTQCPIAPNSSFLYNFSVPSQAGTFWYHSHLSTQYCDGLRGALVIYDPHDPHRSLYDVDDESTVITLADWYHVFAPSAGLVPTSDATLINGLGRYVDGPASPLAVINVTHGKKYRFRLVSISCDPNFVFSIDGHNMTVIEVDGISTKPLRVDSIQIFASQRYSFILKATRHRGNYWIRAQPNVGTTTFDGGLNMAILRYSGANDTDPTTNQTTSVIPLNETDLHPHVKTTVPGLPEQGGADITINLDVVFNASLLEFTVNGVPFSPPTVPVLLQILSGAQKASDLLPAGSVYGLKANKSVEISIPGGAVGGGHPIHLHGHAFNVIRSAGSTAYNYIDPVIRDTVNIGATGDNVTIRFVTDNPGPWFMHCHIDWHLQAGFAVVMAEDVNLILTALRLQLTGTLFALRMMRLILLITEVLDTRYMPLQPTLLSSRLFVHVPIRISKYGRMEALVVAATLPECTSFVLQLKNQRLAQFKSHSAEPVLGQVKQASSLVHVAVRACWYINHAAIGGKSRRTEVEAM</sequence>
<dbReference type="PANTHER" id="PTHR11709">
    <property type="entry name" value="MULTI-COPPER OXIDASE"/>
    <property type="match status" value="1"/>
</dbReference>
<feature type="transmembrane region" description="Helical" evidence="9">
    <location>
        <begin position="74"/>
        <end position="94"/>
    </location>
</feature>
<keyword evidence="6" id="KW-1015">Disulfide bond</keyword>
<dbReference type="Proteomes" id="UP000310158">
    <property type="component" value="Unassembled WGS sequence"/>
</dbReference>
<dbReference type="InterPro" id="IPR045087">
    <property type="entry name" value="Cu-oxidase_fam"/>
</dbReference>
<proteinExistence type="inferred from homology"/>
<dbReference type="InterPro" id="IPR008972">
    <property type="entry name" value="Cupredoxin"/>
</dbReference>
<dbReference type="Gene3D" id="2.60.40.420">
    <property type="entry name" value="Cupredoxins - blue copper proteins"/>
    <property type="match status" value="3"/>
</dbReference>
<keyword evidence="2" id="KW-0479">Metal-binding</keyword>
<dbReference type="AlphaFoldDB" id="A0A4S4M1H6"/>
<dbReference type="PROSITE" id="PS00079">
    <property type="entry name" value="MULTICOPPER_OXIDASE1"/>
    <property type="match status" value="1"/>
</dbReference>
<dbReference type="PANTHER" id="PTHR11709:SF511">
    <property type="entry name" value="LACCASE"/>
    <property type="match status" value="1"/>
</dbReference>
<protein>
    <recommendedName>
        <fullName evidence="15">Laccase</fullName>
    </recommendedName>
</protein>
<dbReference type="GO" id="GO:0046274">
    <property type="term" value="P:lignin catabolic process"/>
    <property type="evidence" value="ECO:0007669"/>
    <property type="project" value="UniProtKB-KW"/>
</dbReference>
<evidence type="ECO:0000256" key="4">
    <source>
        <dbReference type="ARBA" id="ARBA00023002"/>
    </source>
</evidence>
<gene>
    <name evidence="13" type="ORF">EW146_g4050</name>
</gene>
<dbReference type="InterPro" id="IPR001117">
    <property type="entry name" value="Cu-oxidase_2nd"/>
</dbReference>
<dbReference type="InterPro" id="IPR033138">
    <property type="entry name" value="Cu_oxidase_CS"/>
</dbReference>
<evidence type="ECO:0000256" key="6">
    <source>
        <dbReference type="ARBA" id="ARBA00023157"/>
    </source>
</evidence>
<keyword evidence="7" id="KW-0325">Glycoprotein</keyword>
<dbReference type="InterPro" id="IPR011706">
    <property type="entry name" value="Cu-oxidase_C"/>
</dbReference>
<evidence type="ECO:0000256" key="7">
    <source>
        <dbReference type="ARBA" id="ARBA00023180"/>
    </source>
</evidence>
<dbReference type="FunFam" id="2.60.40.420:FF:000045">
    <property type="entry name" value="Laccase 2"/>
    <property type="match status" value="1"/>
</dbReference>
<evidence type="ECO:0000259" key="11">
    <source>
        <dbReference type="Pfam" id="PF07731"/>
    </source>
</evidence>
<keyword evidence="9" id="KW-0472">Membrane</keyword>
<reference evidence="13 14" key="1">
    <citation type="submission" date="2019-02" db="EMBL/GenBank/DDBJ databases">
        <title>Genome sequencing of the rare red list fungi Bondarzewia mesenterica.</title>
        <authorList>
            <person name="Buettner E."/>
            <person name="Kellner H."/>
        </authorList>
    </citation>
    <scope>NUCLEOTIDE SEQUENCE [LARGE SCALE GENOMIC DNA]</scope>
    <source>
        <strain evidence="13 14">DSM 108281</strain>
    </source>
</reference>
<evidence type="ECO:0000256" key="2">
    <source>
        <dbReference type="ARBA" id="ARBA00022723"/>
    </source>
</evidence>
<evidence type="ECO:0000256" key="3">
    <source>
        <dbReference type="ARBA" id="ARBA00022737"/>
    </source>
</evidence>
<dbReference type="InterPro" id="IPR011707">
    <property type="entry name" value="Cu-oxidase-like_N"/>
</dbReference>
<keyword evidence="8" id="KW-0439">Lignin degradation</keyword>
<keyword evidence="4" id="KW-0560">Oxidoreductase</keyword>
<dbReference type="SUPFAM" id="SSF49503">
    <property type="entry name" value="Cupredoxins"/>
    <property type="match status" value="3"/>
</dbReference>
<accession>A0A4S4M1H6</accession>
<dbReference type="OrthoDB" id="2121828at2759"/>
<dbReference type="EMBL" id="SGPL01000150">
    <property type="protein sequence ID" value="THH16600.1"/>
    <property type="molecule type" value="Genomic_DNA"/>
</dbReference>
<dbReference type="GO" id="GO:0016491">
    <property type="term" value="F:oxidoreductase activity"/>
    <property type="evidence" value="ECO:0007669"/>
    <property type="project" value="UniProtKB-KW"/>
</dbReference>
<dbReference type="CDD" id="cd13903">
    <property type="entry name" value="CuRO_3_Tv-LCC_like"/>
    <property type="match status" value="1"/>
</dbReference>
<evidence type="ECO:0000256" key="1">
    <source>
        <dbReference type="ARBA" id="ARBA00010609"/>
    </source>
</evidence>
<keyword evidence="3" id="KW-0677">Repeat</keyword>
<keyword evidence="9" id="KW-0812">Transmembrane</keyword>
<name>A0A4S4M1H6_9AGAM</name>
<feature type="transmembrane region" description="Helical" evidence="9">
    <location>
        <begin position="46"/>
        <end position="67"/>
    </location>
</feature>
<keyword evidence="14" id="KW-1185">Reference proteome</keyword>
<dbReference type="Pfam" id="PF07731">
    <property type="entry name" value="Cu-oxidase_2"/>
    <property type="match status" value="1"/>
</dbReference>
<evidence type="ECO:0000259" key="12">
    <source>
        <dbReference type="Pfam" id="PF07732"/>
    </source>
</evidence>
<dbReference type="GO" id="GO:0005507">
    <property type="term" value="F:copper ion binding"/>
    <property type="evidence" value="ECO:0007669"/>
    <property type="project" value="InterPro"/>
</dbReference>
<evidence type="ECO:0000313" key="14">
    <source>
        <dbReference type="Proteomes" id="UP000310158"/>
    </source>
</evidence>
<evidence type="ECO:0008006" key="15">
    <source>
        <dbReference type="Google" id="ProtNLM"/>
    </source>
</evidence>
<dbReference type="Pfam" id="PF00394">
    <property type="entry name" value="Cu-oxidase"/>
    <property type="match status" value="1"/>
</dbReference>
<evidence type="ECO:0000313" key="13">
    <source>
        <dbReference type="EMBL" id="THH16600.1"/>
    </source>
</evidence>
<evidence type="ECO:0000259" key="10">
    <source>
        <dbReference type="Pfam" id="PF00394"/>
    </source>
</evidence>
<evidence type="ECO:0000256" key="8">
    <source>
        <dbReference type="ARBA" id="ARBA00023185"/>
    </source>
</evidence>
<comment type="similarity">
    <text evidence="1">Belongs to the multicopper oxidase family.</text>
</comment>